<evidence type="ECO:0000313" key="8">
    <source>
        <dbReference type="Proteomes" id="UP000295217"/>
    </source>
</evidence>
<dbReference type="Gene3D" id="2.60.40.1180">
    <property type="entry name" value="Golgi alpha-mannosidase II"/>
    <property type="match status" value="1"/>
</dbReference>
<dbReference type="EMBL" id="SMLB01000069">
    <property type="protein sequence ID" value="TDD64421.1"/>
    <property type="molecule type" value="Genomic_DNA"/>
</dbReference>
<dbReference type="OrthoDB" id="9758822at2"/>
<dbReference type="InterPro" id="IPR000111">
    <property type="entry name" value="Glyco_hydro_27/36_CS"/>
</dbReference>
<dbReference type="InterPro" id="IPR031704">
    <property type="entry name" value="Glyco_hydro_36_N"/>
</dbReference>
<dbReference type="CDD" id="cd14791">
    <property type="entry name" value="GH36"/>
    <property type="match status" value="1"/>
</dbReference>
<accession>A0A4R4ZYR4</accession>
<dbReference type="Pfam" id="PF16874">
    <property type="entry name" value="Glyco_hydro_36C"/>
    <property type="match status" value="1"/>
</dbReference>
<dbReference type="InterPro" id="IPR002252">
    <property type="entry name" value="Glyco_hydro_36"/>
</dbReference>
<dbReference type="InterPro" id="IPR017853">
    <property type="entry name" value="GH"/>
</dbReference>
<dbReference type="PRINTS" id="PR00743">
    <property type="entry name" value="GLHYDRLASE36"/>
</dbReference>
<evidence type="ECO:0000259" key="6">
    <source>
        <dbReference type="Pfam" id="PF16875"/>
    </source>
</evidence>
<feature type="domain" description="Glycosyl hydrolase family 36 N-terminal" evidence="6">
    <location>
        <begin position="19"/>
        <end position="255"/>
    </location>
</feature>
<protein>
    <recommendedName>
        <fullName evidence="2">alpha-galactosidase</fullName>
        <ecNumber evidence="2">3.2.1.22</ecNumber>
    </recommendedName>
</protein>
<dbReference type="PANTHER" id="PTHR43053">
    <property type="entry name" value="GLYCOSIDASE FAMILY 31"/>
    <property type="match status" value="1"/>
</dbReference>
<dbReference type="InterPro" id="IPR050985">
    <property type="entry name" value="Alpha-glycosidase_related"/>
</dbReference>
<keyword evidence="4" id="KW-0326">Glycosidase</keyword>
<dbReference type="Pfam" id="PF02065">
    <property type="entry name" value="Melibiase"/>
    <property type="match status" value="1"/>
</dbReference>
<evidence type="ECO:0000256" key="1">
    <source>
        <dbReference type="ARBA" id="ARBA00001255"/>
    </source>
</evidence>
<dbReference type="PROSITE" id="PS00512">
    <property type="entry name" value="ALPHA_GALACTOSIDASE"/>
    <property type="match status" value="1"/>
</dbReference>
<dbReference type="FunFam" id="3.20.20.70:FF:000118">
    <property type="entry name" value="Alpha-galactosidase"/>
    <property type="match status" value="1"/>
</dbReference>
<keyword evidence="8" id="KW-1185">Reference proteome</keyword>
<dbReference type="SUPFAM" id="SSF51445">
    <property type="entry name" value="(Trans)glycosidases"/>
    <property type="match status" value="1"/>
</dbReference>
<dbReference type="InterPro" id="IPR013780">
    <property type="entry name" value="Glyco_hydro_b"/>
</dbReference>
<dbReference type="AlphaFoldDB" id="A0A4R4ZYR4"/>
<dbReference type="InterPro" id="IPR031705">
    <property type="entry name" value="Glyco_hydro_36_C"/>
</dbReference>
<name>A0A4R4ZYR4_9ACTN</name>
<dbReference type="Pfam" id="PF16875">
    <property type="entry name" value="Glyco_hydro_36N"/>
    <property type="match status" value="1"/>
</dbReference>
<dbReference type="GO" id="GO:0016052">
    <property type="term" value="P:carbohydrate catabolic process"/>
    <property type="evidence" value="ECO:0007669"/>
    <property type="project" value="InterPro"/>
</dbReference>
<proteinExistence type="predicted"/>
<reference evidence="7 8" key="1">
    <citation type="submission" date="2019-02" db="EMBL/GenBank/DDBJ databases">
        <title>Draft genome sequences of novel Actinobacteria.</title>
        <authorList>
            <person name="Sahin N."/>
            <person name="Ay H."/>
            <person name="Saygin H."/>
        </authorList>
    </citation>
    <scope>NUCLEOTIDE SEQUENCE [LARGE SCALE GENOMIC DNA]</scope>
    <source>
        <strain evidence="7 8">8K307</strain>
    </source>
</reference>
<dbReference type="InterPro" id="IPR013785">
    <property type="entry name" value="Aldolase_TIM"/>
</dbReference>
<dbReference type="Gene3D" id="2.70.98.60">
    <property type="entry name" value="alpha-galactosidase from lactobacil brevis"/>
    <property type="match status" value="1"/>
</dbReference>
<evidence type="ECO:0000313" key="7">
    <source>
        <dbReference type="EMBL" id="TDD64421.1"/>
    </source>
</evidence>
<dbReference type="Proteomes" id="UP000295217">
    <property type="component" value="Unassembled WGS sequence"/>
</dbReference>
<dbReference type="EC" id="3.2.1.22" evidence="2"/>
<comment type="catalytic activity">
    <reaction evidence="1">
        <text>Hydrolysis of terminal, non-reducing alpha-D-galactose residues in alpha-D-galactosides, including galactose oligosaccharides, galactomannans and galactolipids.</text>
        <dbReference type="EC" id="3.2.1.22"/>
    </reaction>
</comment>
<feature type="domain" description="Glycosyl hydrolase family 36 C-terminal" evidence="5">
    <location>
        <begin position="616"/>
        <end position="695"/>
    </location>
</feature>
<sequence>MQLSAKGVALILALPADSLPIVIHWGADPGQLGDGGLASVERASLAPLATNGVDSRVSVSIVPEGARGWTGTPGVVGHRDDGSGWSPRFQVTSVTWDSRPGRGGYVEVAGSDPIAGLALRVYIELAPAGLVRTRAELTNVGPGRYTLDAVQLALPVPTRAAEVIDMAGRWAKERVPQRRPFTVGTHAREGRHGRTGADAPTLLLAVEKGIDFDRGDAWGIHVAFSGNHRHSAERSFSGERLLFGGELLLPGEIVLDEGGTYRTPWLFGSYGHGLDEVAARFHRHLRARPHHPRGPRPVVMNLWEAVYFDHDLARIIPLVELAAHAGVERFVLDDGWFGSRRDDRSGLGDWVVADSVWGEGRFDELVAAVKSRGMEFGLWFEPEMVNVDSDLARTHPEWVLQVPGRLPVEARHQQVLDLTYPEAFAYIRDSIVSLVRRHGIDYIKWDHNRDLVDAGSTLSGRANVHEQTLAAYRLLDEIRSACPGLEIESCSSGGGRVDLEIVEHTDRVWASDCIDPHERQQIQRWTLQLLPWELIGSHIGAERAHTTQRKSDLGFRAATAIFGSLGIEWDLSEATDEELAQVTDWVSFYKSVRHLIHSGTSIRRSLEGGDLWLTGAVSPDRERALYQVVLRRRHVTWPVGAVRLPGLDAHRSYIVRAAGPGSEAPFDPRVHPEWWGKGVELSGAALGEIGIQIPALDPDHAVTLSVEAT</sequence>
<dbReference type="InterPro" id="IPR038417">
    <property type="entry name" value="Alpga-gal_N_sf"/>
</dbReference>
<dbReference type="Gene3D" id="3.20.20.70">
    <property type="entry name" value="Aldolase class I"/>
    <property type="match status" value="1"/>
</dbReference>
<keyword evidence="3" id="KW-0378">Hydrolase</keyword>
<evidence type="ECO:0000256" key="2">
    <source>
        <dbReference type="ARBA" id="ARBA00012755"/>
    </source>
</evidence>
<evidence type="ECO:0000259" key="5">
    <source>
        <dbReference type="Pfam" id="PF16874"/>
    </source>
</evidence>
<evidence type="ECO:0000256" key="3">
    <source>
        <dbReference type="ARBA" id="ARBA00022801"/>
    </source>
</evidence>
<dbReference type="PANTHER" id="PTHR43053:SF3">
    <property type="entry name" value="ALPHA-GALACTOSIDASE C-RELATED"/>
    <property type="match status" value="1"/>
</dbReference>
<organism evidence="7 8">
    <name type="scientific">Jiangella aurantiaca</name>
    <dbReference type="NCBI Taxonomy" id="2530373"/>
    <lineage>
        <taxon>Bacteria</taxon>
        <taxon>Bacillati</taxon>
        <taxon>Actinomycetota</taxon>
        <taxon>Actinomycetes</taxon>
        <taxon>Jiangellales</taxon>
        <taxon>Jiangellaceae</taxon>
        <taxon>Jiangella</taxon>
    </lineage>
</organism>
<gene>
    <name evidence="7" type="ORF">E1262_28300</name>
</gene>
<dbReference type="GO" id="GO:0004557">
    <property type="term" value="F:alpha-galactosidase activity"/>
    <property type="evidence" value="ECO:0007669"/>
    <property type="project" value="UniProtKB-EC"/>
</dbReference>
<evidence type="ECO:0000256" key="4">
    <source>
        <dbReference type="ARBA" id="ARBA00023295"/>
    </source>
</evidence>
<comment type="caution">
    <text evidence="7">The sequence shown here is derived from an EMBL/GenBank/DDBJ whole genome shotgun (WGS) entry which is preliminary data.</text>
</comment>